<evidence type="ECO:0000313" key="1">
    <source>
        <dbReference type="EMBL" id="KAF7258879.1"/>
    </source>
</evidence>
<dbReference type="Proteomes" id="UP000822476">
    <property type="component" value="Unassembled WGS sequence"/>
</dbReference>
<gene>
    <name evidence="1" type="ORF">EG68_03701</name>
</gene>
<reference evidence="1" key="1">
    <citation type="submission" date="2019-07" db="EMBL/GenBank/DDBJ databases">
        <title>Annotation for the trematode Paragonimus miyazaki's.</title>
        <authorList>
            <person name="Choi Y.-J."/>
        </authorList>
    </citation>
    <scope>NUCLEOTIDE SEQUENCE</scope>
    <source>
        <strain evidence="1">Japan</strain>
    </source>
</reference>
<proteinExistence type="predicted"/>
<comment type="caution">
    <text evidence="1">The sequence shown here is derived from an EMBL/GenBank/DDBJ whole genome shotgun (WGS) entry which is preliminary data.</text>
</comment>
<name>A0A8S9YV25_9TREM</name>
<keyword evidence="2" id="KW-1185">Reference proteome</keyword>
<protein>
    <submittedName>
        <fullName evidence="1">Uncharacterized protein</fullName>
    </submittedName>
</protein>
<organism evidence="1 2">
    <name type="scientific">Paragonimus skrjabini miyazakii</name>
    <dbReference type="NCBI Taxonomy" id="59628"/>
    <lineage>
        <taxon>Eukaryota</taxon>
        <taxon>Metazoa</taxon>
        <taxon>Spiralia</taxon>
        <taxon>Lophotrochozoa</taxon>
        <taxon>Platyhelminthes</taxon>
        <taxon>Trematoda</taxon>
        <taxon>Digenea</taxon>
        <taxon>Plagiorchiida</taxon>
        <taxon>Troglotremata</taxon>
        <taxon>Troglotrematidae</taxon>
        <taxon>Paragonimus</taxon>
    </lineage>
</organism>
<evidence type="ECO:0000313" key="2">
    <source>
        <dbReference type="Proteomes" id="UP000822476"/>
    </source>
</evidence>
<dbReference type="AlphaFoldDB" id="A0A8S9YV25"/>
<dbReference type="EMBL" id="JTDE01001485">
    <property type="protein sequence ID" value="KAF7258879.1"/>
    <property type="molecule type" value="Genomic_DNA"/>
</dbReference>
<accession>A0A8S9YV25</accession>
<sequence length="145" mass="15977">MHVFSPQRREIHQNNLVRTLVTADEISHHCKPVRPSVTADEINTALRGTSDQLGGGVKVSVGVTLARGTRQSTTPMDLALLGHLIAKWPKQADSDSTTHLPLLVGFYLSNYIYTYSNGSTLTSDRSNEAQLSINNTSRVKQDFQN</sequence>